<organism evidence="4 5">
    <name type="scientific">Plantimonas leprariae</name>
    <dbReference type="NCBI Taxonomy" id="2615207"/>
    <lineage>
        <taxon>Bacteria</taxon>
        <taxon>Pseudomonadati</taxon>
        <taxon>Pseudomonadota</taxon>
        <taxon>Alphaproteobacteria</taxon>
        <taxon>Hyphomicrobiales</taxon>
        <taxon>Aurantimonadaceae</taxon>
        <taxon>Plantimonas</taxon>
    </lineage>
</organism>
<dbReference type="Proteomes" id="UP000432089">
    <property type="component" value="Unassembled WGS sequence"/>
</dbReference>
<evidence type="ECO:0000256" key="1">
    <source>
        <dbReference type="ARBA" id="ARBA00022801"/>
    </source>
</evidence>
<dbReference type="PROSITE" id="PS51257">
    <property type="entry name" value="PROKAR_LIPOPROTEIN"/>
    <property type="match status" value="1"/>
</dbReference>
<evidence type="ECO:0000313" key="5">
    <source>
        <dbReference type="Proteomes" id="UP000432089"/>
    </source>
</evidence>
<evidence type="ECO:0000313" key="4">
    <source>
        <dbReference type="EMBL" id="KAB0677986.1"/>
    </source>
</evidence>
<dbReference type="EMBL" id="VZDO01000014">
    <property type="protein sequence ID" value="KAB0677986.1"/>
    <property type="molecule type" value="Genomic_DNA"/>
</dbReference>
<evidence type="ECO:0000256" key="2">
    <source>
        <dbReference type="SAM" id="SignalP"/>
    </source>
</evidence>
<dbReference type="RefSeq" id="WP_150971436.1">
    <property type="nucleotide sequence ID" value="NZ_VZDO01000014.1"/>
</dbReference>
<keyword evidence="5" id="KW-1185">Reference proteome</keyword>
<evidence type="ECO:0000259" key="3">
    <source>
        <dbReference type="Pfam" id="PF20434"/>
    </source>
</evidence>
<sequence length="287" mass="30468">MRFLRPLAGLAALLALAGCSGASLLNAVTSRAGYALERNLRYAPGARGTLDLYVPADVRPDTPLVVFVYGGAWDSGSKDIYRFVGQSLAKAGIAVAVPDYRLYPEVVFPRFVEDAAKAVAAVEKAGREGTEGLPAGRHPLFLMGHSAGGEIAGLLATDPRYLRAVGLSKRRLAGFIGLAGPYDFLPLKEERYKRVFPVETREDSQPVHFVDGTEPPMLLLAGSDDTTVNPENTRSLARHVVAKGGTAEAAILPGADHIAVLSGLATALPVGERSVRARVLDFIGRHS</sequence>
<dbReference type="PANTHER" id="PTHR48081:SF9">
    <property type="entry name" value="CARBOXYLESTERASE"/>
    <property type="match status" value="1"/>
</dbReference>
<dbReference type="Gene3D" id="3.40.50.1820">
    <property type="entry name" value="alpha/beta hydrolase"/>
    <property type="match status" value="1"/>
</dbReference>
<feature type="chain" id="PRO_5030568285" evidence="2">
    <location>
        <begin position="23"/>
        <end position="287"/>
    </location>
</feature>
<dbReference type="InterPro" id="IPR050300">
    <property type="entry name" value="GDXG_lipolytic_enzyme"/>
</dbReference>
<keyword evidence="2" id="KW-0732">Signal</keyword>
<dbReference type="GO" id="GO:0016787">
    <property type="term" value="F:hydrolase activity"/>
    <property type="evidence" value="ECO:0007669"/>
    <property type="project" value="UniProtKB-KW"/>
</dbReference>
<dbReference type="InterPro" id="IPR049492">
    <property type="entry name" value="BD-FAE-like_dom"/>
</dbReference>
<feature type="signal peptide" evidence="2">
    <location>
        <begin position="1"/>
        <end position="22"/>
    </location>
</feature>
<dbReference type="PANTHER" id="PTHR48081">
    <property type="entry name" value="AB HYDROLASE SUPERFAMILY PROTEIN C4A8.06C"/>
    <property type="match status" value="1"/>
</dbReference>
<gene>
    <name evidence="4" type="ORF">F6X38_16265</name>
</gene>
<name>A0A7V7PME1_9HYPH</name>
<comment type="caution">
    <text evidence="4">The sequence shown here is derived from an EMBL/GenBank/DDBJ whole genome shotgun (WGS) entry which is preliminary data.</text>
</comment>
<dbReference type="SUPFAM" id="SSF53474">
    <property type="entry name" value="alpha/beta-Hydrolases"/>
    <property type="match status" value="1"/>
</dbReference>
<protein>
    <submittedName>
        <fullName evidence="4">Alpha/beta hydrolase</fullName>
    </submittedName>
</protein>
<keyword evidence="1 4" id="KW-0378">Hydrolase</keyword>
<dbReference type="Pfam" id="PF20434">
    <property type="entry name" value="BD-FAE"/>
    <property type="match status" value="1"/>
</dbReference>
<feature type="domain" description="BD-FAE-like" evidence="3">
    <location>
        <begin position="50"/>
        <end position="238"/>
    </location>
</feature>
<dbReference type="InterPro" id="IPR029058">
    <property type="entry name" value="AB_hydrolase_fold"/>
</dbReference>
<proteinExistence type="predicted"/>
<reference evidence="4 5" key="1">
    <citation type="submission" date="2019-09" db="EMBL/GenBank/DDBJ databases">
        <title>YIM 132180 draft genome.</title>
        <authorList>
            <person name="Zhang K."/>
        </authorList>
    </citation>
    <scope>NUCLEOTIDE SEQUENCE [LARGE SCALE GENOMIC DNA]</scope>
    <source>
        <strain evidence="4 5">YIM 132180</strain>
    </source>
</reference>
<dbReference type="AlphaFoldDB" id="A0A7V7PME1"/>
<accession>A0A7V7PME1</accession>